<protein>
    <submittedName>
        <fullName evidence="1">Uncharacterized protein</fullName>
    </submittedName>
</protein>
<dbReference type="AlphaFoldDB" id="A0A0D0DZ96"/>
<evidence type="ECO:0000313" key="1">
    <source>
        <dbReference type="EMBL" id="KIK95781.1"/>
    </source>
</evidence>
<sequence>MNYLSSVLAANPSLYLDEPQDCLSESCDVDVSIATTWPPAALIHSQTAFLGSPCLGIKWHHCPQHF</sequence>
<dbReference type="HOGENOM" id="CLU_2831890_0_0_1"/>
<accession>A0A0D0DZ96</accession>
<reference evidence="1 2" key="1">
    <citation type="submission" date="2014-04" db="EMBL/GenBank/DDBJ databases">
        <authorList>
            <consortium name="DOE Joint Genome Institute"/>
            <person name="Kuo A."/>
            <person name="Kohler A."/>
            <person name="Jargeat P."/>
            <person name="Nagy L.G."/>
            <person name="Floudas D."/>
            <person name="Copeland A."/>
            <person name="Barry K.W."/>
            <person name="Cichocki N."/>
            <person name="Veneault-Fourrey C."/>
            <person name="LaButti K."/>
            <person name="Lindquist E.A."/>
            <person name="Lipzen A."/>
            <person name="Lundell T."/>
            <person name="Morin E."/>
            <person name="Murat C."/>
            <person name="Sun H."/>
            <person name="Tunlid A."/>
            <person name="Henrissat B."/>
            <person name="Grigoriev I.V."/>
            <person name="Hibbett D.S."/>
            <person name="Martin F."/>
            <person name="Nordberg H.P."/>
            <person name="Cantor M.N."/>
            <person name="Hua S.X."/>
        </authorList>
    </citation>
    <scope>NUCLEOTIDE SEQUENCE [LARGE SCALE GENOMIC DNA]</scope>
    <source>
        <strain evidence="1 2">Ve08.2h10</strain>
    </source>
</reference>
<evidence type="ECO:0000313" key="2">
    <source>
        <dbReference type="Proteomes" id="UP000054538"/>
    </source>
</evidence>
<gene>
    <name evidence="1" type="ORF">PAXRUDRAFT_775734</name>
</gene>
<reference evidence="2" key="2">
    <citation type="submission" date="2015-01" db="EMBL/GenBank/DDBJ databases">
        <title>Evolutionary Origins and Diversification of the Mycorrhizal Mutualists.</title>
        <authorList>
            <consortium name="DOE Joint Genome Institute"/>
            <consortium name="Mycorrhizal Genomics Consortium"/>
            <person name="Kohler A."/>
            <person name="Kuo A."/>
            <person name="Nagy L.G."/>
            <person name="Floudas D."/>
            <person name="Copeland A."/>
            <person name="Barry K.W."/>
            <person name="Cichocki N."/>
            <person name="Veneault-Fourrey C."/>
            <person name="LaButti K."/>
            <person name="Lindquist E.A."/>
            <person name="Lipzen A."/>
            <person name="Lundell T."/>
            <person name="Morin E."/>
            <person name="Murat C."/>
            <person name="Riley R."/>
            <person name="Ohm R."/>
            <person name="Sun H."/>
            <person name="Tunlid A."/>
            <person name="Henrissat B."/>
            <person name="Grigoriev I.V."/>
            <person name="Hibbett D.S."/>
            <person name="Martin F."/>
        </authorList>
    </citation>
    <scope>NUCLEOTIDE SEQUENCE [LARGE SCALE GENOMIC DNA]</scope>
    <source>
        <strain evidence="2">Ve08.2h10</strain>
    </source>
</reference>
<proteinExistence type="predicted"/>
<dbReference type="Proteomes" id="UP000054538">
    <property type="component" value="Unassembled WGS sequence"/>
</dbReference>
<dbReference type="InParanoid" id="A0A0D0DZ96"/>
<organism evidence="1 2">
    <name type="scientific">Paxillus rubicundulus Ve08.2h10</name>
    <dbReference type="NCBI Taxonomy" id="930991"/>
    <lineage>
        <taxon>Eukaryota</taxon>
        <taxon>Fungi</taxon>
        <taxon>Dikarya</taxon>
        <taxon>Basidiomycota</taxon>
        <taxon>Agaricomycotina</taxon>
        <taxon>Agaricomycetes</taxon>
        <taxon>Agaricomycetidae</taxon>
        <taxon>Boletales</taxon>
        <taxon>Paxilineae</taxon>
        <taxon>Paxillaceae</taxon>
        <taxon>Paxillus</taxon>
    </lineage>
</organism>
<dbReference type="EMBL" id="KN825021">
    <property type="protein sequence ID" value="KIK95781.1"/>
    <property type="molecule type" value="Genomic_DNA"/>
</dbReference>
<name>A0A0D0DZ96_9AGAM</name>
<keyword evidence="2" id="KW-1185">Reference proteome</keyword>